<organism evidence="1 2">
    <name type="scientific">Oryza sativa subsp. japonica</name>
    <name type="common">Rice</name>
    <dbReference type="NCBI Taxonomy" id="39947"/>
    <lineage>
        <taxon>Eukaryota</taxon>
        <taxon>Viridiplantae</taxon>
        <taxon>Streptophyta</taxon>
        <taxon>Embryophyta</taxon>
        <taxon>Tracheophyta</taxon>
        <taxon>Spermatophyta</taxon>
        <taxon>Magnoliopsida</taxon>
        <taxon>Liliopsida</taxon>
        <taxon>Poales</taxon>
        <taxon>Poaceae</taxon>
        <taxon>BOP clade</taxon>
        <taxon>Oryzoideae</taxon>
        <taxon>Oryzeae</taxon>
        <taxon>Oryzinae</taxon>
        <taxon>Oryza</taxon>
        <taxon>Oryza sativa</taxon>
    </lineage>
</organism>
<protein>
    <submittedName>
        <fullName evidence="1">Os03g0390633 protein</fullName>
    </submittedName>
</protein>
<sequence>MNGAQVGVLEETNKVCLRSLLEGKDSMALETQIDTNLEVLCNFPNKPLEGQLPDQKLSTLLVLANLTGNSSRAVTVGLLNSSSGGSRLTSSLHRDAASWEPFLLWTYERSAWYGPS</sequence>
<proteinExistence type="predicted"/>
<dbReference type="Proteomes" id="UP000059680">
    <property type="component" value="Chromosome 3"/>
</dbReference>
<dbReference type="EMBL" id="AP014959">
    <property type="protein sequence ID" value="BAS84517.1"/>
    <property type="molecule type" value="Genomic_DNA"/>
</dbReference>
<feature type="non-terminal residue" evidence="1">
    <location>
        <position position="1"/>
    </location>
</feature>
<name>A0A0P0VYA2_ORYSJ</name>
<gene>
    <name evidence="1" type="ordered locus">Os03g0390633</name>
    <name evidence="1" type="ORF">OSNPB_030390633</name>
</gene>
<evidence type="ECO:0000313" key="2">
    <source>
        <dbReference type="Proteomes" id="UP000059680"/>
    </source>
</evidence>
<dbReference type="FunCoup" id="A0A0P0VYA2">
    <property type="interactions" value="1"/>
</dbReference>
<dbReference type="AlphaFoldDB" id="A0A0P0VYA2"/>
<accession>A0A0P0VYA2</accession>
<reference evidence="1 2" key="3">
    <citation type="journal article" date="2013" name="Rice">
        <title>Improvement of the Oryza sativa Nipponbare reference genome using next generation sequence and optical map data.</title>
        <authorList>
            <person name="Kawahara Y."/>
            <person name="de la Bastide M."/>
            <person name="Hamilton J.P."/>
            <person name="Kanamori H."/>
            <person name="McCombie W.R."/>
            <person name="Ouyang S."/>
            <person name="Schwartz D.C."/>
            <person name="Tanaka T."/>
            <person name="Wu J."/>
            <person name="Zhou S."/>
            <person name="Childs K.L."/>
            <person name="Davidson R.M."/>
            <person name="Lin H."/>
            <person name="Quesada-Ocampo L."/>
            <person name="Vaillancourt B."/>
            <person name="Sakai H."/>
            <person name="Lee S.S."/>
            <person name="Kim J."/>
            <person name="Numa H."/>
            <person name="Itoh T."/>
            <person name="Buell C.R."/>
            <person name="Matsumoto T."/>
        </authorList>
    </citation>
    <scope>NUCLEOTIDE SEQUENCE [LARGE SCALE GENOMIC DNA]</scope>
    <source>
        <strain evidence="2">cv. Nipponbare</strain>
    </source>
</reference>
<dbReference type="PaxDb" id="39947-A0A0P0VYA2"/>
<keyword evidence="2" id="KW-1185">Reference proteome</keyword>
<reference evidence="2" key="1">
    <citation type="journal article" date="2005" name="Nature">
        <title>The map-based sequence of the rice genome.</title>
        <authorList>
            <consortium name="International rice genome sequencing project (IRGSP)"/>
            <person name="Matsumoto T."/>
            <person name="Wu J."/>
            <person name="Kanamori H."/>
            <person name="Katayose Y."/>
            <person name="Fujisawa M."/>
            <person name="Namiki N."/>
            <person name="Mizuno H."/>
            <person name="Yamamoto K."/>
            <person name="Antonio B.A."/>
            <person name="Baba T."/>
            <person name="Sakata K."/>
            <person name="Nagamura Y."/>
            <person name="Aoki H."/>
            <person name="Arikawa K."/>
            <person name="Arita K."/>
            <person name="Bito T."/>
            <person name="Chiden Y."/>
            <person name="Fujitsuka N."/>
            <person name="Fukunaka R."/>
            <person name="Hamada M."/>
            <person name="Harada C."/>
            <person name="Hayashi A."/>
            <person name="Hijishita S."/>
            <person name="Honda M."/>
            <person name="Hosokawa S."/>
            <person name="Ichikawa Y."/>
            <person name="Idonuma A."/>
            <person name="Iijima M."/>
            <person name="Ikeda M."/>
            <person name="Ikeno M."/>
            <person name="Ito K."/>
            <person name="Ito S."/>
            <person name="Ito T."/>
            <person name="Ito Y."/>
            <person name="Ito Y."/>
            <person name="Iwabuchi A."/>
            <person name="Kamiya K."/>
            <person name="Karasawa W."/>
            <person name="Kurita K."/>
            <person name="Katagiri S."/>
            <person name="Kikuta A."/>
            <person name="Kobayashi H."/>
            <person name="Kobayashi N."/>
            <person name="Machita K."/>
            <person name="Maehara T."/>
            <person name="Masukawa M."/>
            <person name="Mizubayashi T."/>
            <person name="Mukai Y."/>
            <person name="Nagasaki H."/>
            <person name="Nagata Y."/>
            <person name="Naito S."/>
            <person name="Nakashima M."/>
            <person name="Nakama Y."/>
            <person name="Nakamichi Y."/>
            <person name="Nakamura M."/>
            <person name="Meguro A."/>
            <person name="Negishi M."/>
            <person name="Ohta I."/>
            <person name="Ohta T."/>
            <person name="Okamoto M."/>
            <person name="Ono N."/>
            <person name="Saji S."/>
            <person name="Sakaguchi M."/>
            <person name="Sakai K."/>
            <person name="Shibata M."/>
            <person name="Shimokawa T."/>
            <person name="Song J."/>
            <person name="Takazaki Y."/>
            <person name="Terasawa K."/>
            <person name="Tsugane M."/>
            <person name="Tsuji K."/>
            <person name="Ueda S."/>
            <person name="Waki K."/>
            <person name="Yamagata H."/>
            <person name="Yamamoto M."/>
            <person name="Yamamoto S."/>
            <person name="Yamane H."/>
            <person name="Yoshiki S."/>
            <person name="Yoshihara R."/>
            <person name="Yukawa K."/>
            <person name="Zhong H."/>
            <person name="Yano M."/>
            <person name="Yuan Q."/>
            <person name="Ouyang S."/>
            <person name="Liu J."/>
            <person name="Jones K.M."/>
            <person name="Gansberger K."/>
            <person name="Moffat K."/>
            <person name="Hill J."/>
            <person name="Bera J."/>
            <person name="Fadrosh D."/>
            <person name="Jin S."/>
            <person name="Johri S."/>
            <person name="Kim M."/>
            <person name="Overton L."/>
            <person name="Reardon M."/>
            <person name="Tsitrin T."/>
            <person name="Vuong H."/>
            <person name="Weaver B."/>
            <person name="Ciecko A."/>
            <person name="Tallon L."/>
            <person name="Jackson J."/>
            <person name="Pai G."/>
            <person name="Aken S.V."/>
            <person name="Utterback T."/>
            <person name="Reidmuller S."/>
            <person name="Feldblyum T."/>
            <person name="Hsiao J."/>
            <person name="Zismann V."/>
            <person name="Iobst S."/>
            <person name="de Vazeille A.R."/>
            <person name="Buell C.R."/>
            <person name="Ying K."/>
            <person name="Li Y."/>
            <person name="Lu T."/>
            <person name="Huang Y."/>
            <person name="Zhao Q."/>
            <person name="Feng Q."/>
            <person name="Zhang L."/>
            <person name="Zhu J."/>
            <person name="Weng Q."/>
            <person name="Mu J."/>
            <person name="Lu Y."/>
            <person name="Fan D."/>
            <person name="Liu Y."/>
            <person name="Guan J."/>
            <person name="Zhang Y."/>
            <person name="Yu S."/>
            <person name="Liu X."/>
            <person name="Zhang Y."/>
            <person name="Hong G."/>
            <person name="Han B."/>
            <person name="Choisne N."/>
            <person name="Demange N."/>
            <person name="Orjeda G."/>
            <person name="Samain S."/>
            <person name="Cattolico L."/>
            <person name="Pelletier E."/>
            <person name="Couloux A."/>
            <person name="Segurens B."/>
            <person name="Wincker P."/>
            <person name="D'Hont A."/>
            <person name="Scarpelli C."/>
            <person name="Weissenbach J."/>
            <person name="Salanoubat M."/>
            <person name="Quetier F."/>
            <person name="Yu Y."/>
            <person name="Kim H.R."/>
            <person name="Rambo T."/>
            <person name="Currie J."/>
            <person name="Collura K."/>
            <person name="Luo M."/>
            <person name="Yang T."/>
            <person name="Ammiraju J.S.S."/>
            <person name="Engler F."/>
            <person name="Soderlund C."/>
            <person name="Wing R.A."/>
            <person name="Palmer L.E."/>
            <person name="de la Bastide M."/>
            <person name="Spiegel L."/>
            <person name="Nascimento L."/>
            <person name="Zutavern T."/>
            <person name="O'Shaughnessy A."/>
            <person name="Dike S."/>
            <person name="Dedhia N."/>
            <person name="Preston R."/>
            <person name="Balija V."/>
            <person name="McCombie W.R."/>
            <person name="Chow T."/>
            <person name="Chen H."/>
            <person name="Chung M."/>
            <person name="Chen C."/>
            <person name="Shaw J."/>
            <person name="Wu H."/>
            <person name="Hsiao K."/>
            <person name="Chao Y."/>
            <person name="Chu M."/>
            <person name="Cheng C."/>
            <person name="Hour A."/>
            <person name="Lee P."/>
            <person name="Lin S."/>
            <person name="Lin Y."/>
            <person name="Liou J."/>
            <person name="Liu S."/>
            <person name="Hsing Y."/>
            <person name="Raghuvanshi S."/>
            <person name="Mohanty A."/>
            <person name="Bharti A.K."/>
            <person name="Gaur A."/>
            <person name="Gupta V."/>
            <person name="Kumar D."/>
            <person name="Ravi V."/>
            <person name="Vij S."/>
            <person name="Kapur A."/>
            <person name="Khurana P."/>
            <person name="Khurana P."/>
            <person name="Khurana J.P."/>
            <person name="Tyagi A.K."/>
            <person name="Gaikwad K."/>
            <person name="Singh A."/>
            <person name="Dalal V."/>
            <person name="Srivastava S."/>
            <person name="Dixit A."/>
            <person name="Pal A.K."/>
            <person name="Ghazi I.A."/>
            <person name="Yadav M."/>
            <person name="Pandit A."/>
            <person name="Bhargava A."/>
            <person name="Sureshbabu K."/>
            <person name="Batra K."/>
            <person name="Sharma T.R."/>
            <person name="Mohapatra T."/>
            <person name="Singh N.K."/>
            <person name="Messing J."/>
            <person name="Nelson A.B."/>
            <person name="Fuks G."/>
            <person name="Kavchok S."/>
            <person name="Keizer G."/>
            <person name="Linton E."/>
            <person name="Llaca V."/>
            <person name="Song R."/>
            <person name="Tanyolac B."/>
            <person name="Young S."/>
            <person name="Ho-Il K."/>
            <person name="Hahn J.H."/>
            <person name="Sangsakoo G."/>
            <person name="Vanavichit A."/>
            <person name="de Mattos Luiz.A.T."/>
            <person name="Zimmer P.D."/>
            <person name="Malone G."/>
            <person name="Dellagostin O."/>
            <person name="de Oliveira A.C."/>
            <person name="Bevan M."/>
            <person name="Bancroft I."/>
            <person name="Minx P."/>
            <person name="Cordum H."/>
            <person name="Wilson R."/>
            <person name="Cheng Z."/>
            <person name="Jin W."/>
            <person name="Jiang J."/>
            <person name="Leong S.A."/>
            <person name="Iwama H."/>
            <person name="Gojobori T."/>
            <person name="Itoh T."/>
            <person name="Niimura Y."/>
            <person name="Fujii Y."/>
            <person name="Habara T."/>
            <person name="Sakai H."/>
            <person name="Sato Y."/>
            <person name="Wilson G."/>
            <person name="Kumar K."/>
            <person name="McCouch S."/>
            <person name="Juretic N."/>
            <person name="Hoen D."/>
            <person name="Wright S."/>
            <person name="Bruskiewich R."/>
            <person name="Bureau T."/>
            <person name="Miyao A."/>
            <person name="Hirochika H."/>
            <person name="Nishikawa T."/>
            <person name="Kadowaki K."/>
            <person name="Sugiura M."/>
            <person name="Burr B."/>
            <person name="Sasaki T."/>
        </authorList>
    </citation>
    <scope>NUCLEOTIDE SEQUENCE [LARGE SCALE GENOMIC DNA]</scope>
    <source>
        <strain evidence="2">cv. Nipponbare</strain>
    </source>
</reference>
<dbReference type="InParanoid" id="A0A0P0VYA2"/>
<reference evidence="1 2" key="2">
    <citation type="journal article" date="2013" name="Plant Cell Physiol.">
        <title>Rice Annotation Project Database (RAP-DB): an integrative and interactive database for rice genomics.</title>
        <authorList>
            <person name="Sakai H."/>
            <person name="Lee S.S."/>
            <person name="Tanaka T."/>
            <person name="Numa H."/>
            <person name="Kim J."/>
            <person name="Kawahara Y."/>
            <person name="Wakimoto H."/>
            <person name="Yang C.C."/>
            <person name="Iwamoto M."/>
            <person name="Abe T."/>
            <person name="Yamada Y."/>
            <person name="Muto A."/>
            <person name="Inokuchi H."/>
            <person name="Ikemura T."/>
            <person name="Matsumoto T."/>
            <person name="Sasaki T."/>
            <person name="Itoh T."/>
        </authorList>
    </citation>
    <scope>NUCLEOTIDE SEQUENCE [LARGE SCALE GENOMIC DNA]</scope>
    <source>
        <strain evidence="2">cv. Nipponbare</strain>
    </source>
</reference>
<evidence type="ECO:0000313" key="1">
    <source>
        <dbReference type="EMBL" id="BAS84517.1"/>
    </source>
</evidence>